<dbReference type="InterPro" id="IPR036249">
    <property type="entry name" value="Thioredoxin-like_sf"/>
</dbReference>
<feature type="domain" description="Thioredoxin" evidence="3">
    <location>
        <begin position="376"/>
        <end position="520"/>
    </location>
</feature>
<dbReference type="PANTHER" id="PTHR45672">
    <property type="entry name" value="PROTEIN DISULFIDE-ISOMERASE C17H9.14C-RELATED"/>
    <property type="match status" value="1"/>
</dbReference>
<name>A0ABD3HSR7_9MARC</name>
<dbReference type="Pfam" id="PF00085">
    <property type="entry name" value="Thioredoxin"/>
    <property type="match status" value="1"/>
</dbReference>
<feature type="region of interest" description="Disordered" evidence="1">
    <location>
        <begin position="1"/>
        <end position="26"/>
    </location>
</feature>
<evidence type="ECO:0000256" key="1">
    <source>
        <dbReference type="SAM" id="MobiDB-lite"/>
    </source>
</evidence>
<dbReference type="Proteomes" id="UP001633002">
    <property type="component" value="Unassembled WGS sequence"/>
</dbReference>
<evidence type="ECO:0000259" key="3">
    <source>
        <dbReference type="PROSITE" id="PS51352"/>
    </source>
</evidence>
<organism evidence="4 5">
    <name type="scientific">Riccia sorocarpa</name>
    <dbReference type="NCBI Taxonomy" id="122646"/>
    <lineage>
        <taxon>Eukaryota</taxon>
        <taxon>Viridiplantae</taxon>
        <taxon>Streptophyta</taxon>
        <taxon>Embryophyta</taxon>
        <taxon>Marchantiophyta</taxon>
        <taxon>Marchantiopsida</taxon>
        <taxon>Marchantiidae</taxon>
        <taxon>Marchantiales</taxon>
        <taxon>Ricciaceae</taxon>
        <taxon>Riccia</taxon>
    </lineage>
</organism>
<keyword evidence="2" id="KW-0812">Transmembrane</keyword>
<evidence type="ECO:0000313" key="4">
    <source>
        <dbReference type="EMBL" id="KAL3693310.1"/>
    </source>
</evidence>
<gene>
    <name evidence="4" type="ORF">R1sor_006961</name>
</gene>
<reference evidence="4 5" key="1">
    <citation type="submission" date="2024-09" db="EMBL/GenBank/DDBJ databases">
        <title>Chromosome-scale assembly of Riccia sorocarpa.</title>
        <authorList>
            <person name="Paukszto L."/>
        </authorList>
    </citation>
    <scope>NUCLEOTIDE SEQUENCE [LARGE SCALE GENOMIC DNA]</scope>
    <source>
        <strain evidence="4">LP-2024</strain>
        <tissue evidence="4">Aerial parts of the thallus</tissue>
    </source>
</reference>
<protein>
    <recommendedName>
        <fullName evidence="3">Thioredoxin domain-containing protein</fullName>
    </recommendedName>
</protein>
<comment type="caution">
    <text evidence="4">The sequence shown here is derived from an EMBL/GenBank/DDBJ whole genome shotgun (WGS) entry which is preliminary data.</text>
</comment>
<keyword evidence="2" id="KW-0472">Membrane</keyword>
<dbReference type="AlphaFoldDB" id="A0ABD3HSR7"/>
<feature type="transmembrane region" description="Helical" evidence="2">
    <location>
        <begin position="366"/>
        <end position="384"/>
    </location>
</feature>
<dbReference type="PROSITE" id="PS51352">
    <property type="entry name" value="THIOREDOXIN_2"/>
    <property type="match status" value="1"/>
</dbReference>
<dbReference type="SUPFAM" id="SSF52833">
    <property type="entry name" value="Thioredoxin-like"/>
    <property type="match status" value="1"/>
</dbReference>
<dbReference type="InterPro" id="IPR013766">
    <property type="entry name" value="Thioredoxin_domain"/>
</dbReference>
<evidence type="ECO:0000256" key="2">
    <source>
        <dbReference type="SAM" id="Phobius"/>
    </source>
</evidence>
<evidence type="ECO:0000313" key="5">
    <source>
        <dbReference type="Proteomes" id="UP001633002"/>
    </source>
</evidence>
<feature type="compositionally biased region" description="Polar residues" evidence="1">
    <location>
        <begin position="193"/>
        <end position="205"/>
    </location>
</feature>
<dbReference type="CDD" id="cd02961">
    <property type="entry name" value="PDI_a_family"/>
    <property type="match status" value="1"/>
</dbReference>
<keyword evidence="2" id="KW-1133">Transmembrane helix</keyword>
<sequence>MSSWTMITSSSPVGWSTSSPLTSAGDRKFSYAFGKKGEGGGLRRLTWKPRTHLPSIHSSDIPGLRPSSVSKHNQILKVAFSTVHSLSEEPNASQESILEEGEIQEKSDFQHVEKLDEDSRTPESQCTSSHLHLGITVRKRLMMSDAVAGGYEQNAIIHKEMVQRLNSIGAEDTSQVFTDCSESGIESDSSRSKGFSQDSESTTNIGEDGCGQLEDRCDRLGNEVKGCDLQEETSSATSFHLIKRVLQKKHDGWCGWTRRGLLTRCIVPIFLQKVGLNFEHLSQRSGQEIKKPDVRLSNFSTLSSSNNGTNTKGIVKQMNDSWMDRSNSCSNSHILVPSRARPSPRSLWLQADADSSLPQSTLWKDIITIIGLSAFVAFGTYAFIMSSRNLKSNLKDRCFSLAMRGPVPCSRQIFVRELTDLDFETSVSKKPTFVLFYAPWCSHCQQLEHTWKDLACRLPKGGFDVQLAQIDAEKYGDVAEKYKVVKYPTLIFFKSGKPTENHTGARDVDSLMTFIDENYKT</sequence>
<dbReference type="Gene3D" id="3.40.30.10">
    <property type="entry name" value="Glutaredoxin"/>
    <property type="match status" value="1"/>
</dbReference>
<proteinExistence type="predicted"/>
<feature type="compositionally biased region" description="Low complexity" evidence="1">
    <location>
        <begin position="8"/>
        <end position="20"/>
    </location>
</feature>
<dbReference type="EMBL" id="JBJQOH010000003">
    <property type="protein sequence ID" value="KAL3693310.1"/>
    <property type="molecule type" value="Genomic_DNA"/>
</dbReference>
<dbReference type="PANTHER" id="PTHR45672:SF15">
    <property type="entry name" value="THIOREDOXIN DOMAIN-CONTAINING PROTEIN"/>
    <property type="match status" value="1"/>
</dbReference>
<keyword evidence="5" id="KW-1185">Reference proteome</keyword>
<dbReference type="InterPro" id="IPR051063">
    <property type="entry name" value="PDI"/>
</dbReference>
<feature type="region of interest" description="Disordered" evidence="1">
    <location>
        <begin position="180"/>
        <end position="208"/>
    </location>
</feature>
<accession>A0ABD3HSR7</accession>